<evidence type="ECO:0000256" key="1">
    <source>
        <dbReference type="ARBA" id="ARBA00001970"/>
    </source>
</evidence>
<dbReference type="GO" id="GO:0046872">
    <property type="term" value="F:metal ion binding"/>
    <property type="evidence" value="ECO:0007669"/>
    <property type="project" value="UniProtKB-KW"/>
</dbReference>
<evidence type="ECO:0000259" key="8">
    <source>
        <dbReference type="PROSITE" id="PS51405"/>
    </source>
</evidence>
<dbReference type="OrthoDB" id="407298at2759"/>
<dbReference type="EMBL" id="ML769470">
    <property type="protein sequence ID" value="KAE9399425.1"/>
    <property type="molecule type" value="Genomic_DNA"/>
</dbReference>
<evidence type="ECO:0000256" key="6">
    <source>
        <dbReference type="ARBA" id="ARBA00023004"/>
    </source>
</evidence>
<dbReference type="PANTHER" id="PTHR33577">
    <property type="entry name" value="STERIGMATOCYSTIN BIOSYNTHESIS PEROXIDASE STCC-RELATED"/>
    <property type="match status" value="1"/>
</dbReference>
<evidence type="ECO:0000256" key="4">
    <source>
        <dbReference type="ARBA" id="ARBA00022723"/>
    </source>
</evidence>
<evidence type="ECO:0000313" key="10">
    <source>
        <dbReference type="Proteomes" id="UP000799118"/>
    </source>
</evidence>
<evidence type="ECO:0000256" key="2">
    <source>
        <dbReference type="ARBA" id="ARBA00022559"/>
    </source>
</evidence>
<dbReference type="PROSITE" id="PS51405">
    <property type="entry name" value="HEME_HALOPEROXIDASE"/>
    <property type="match status" value="1"/>
</dbReference>
<sequence length="313" mass="34800">MLPASDSTECLLSNIQDDCWDLEASTSTNPNHRSYQKDRSYIRPDGIMDARAPCPGLNTLANHGYIPRSGRDISFLLLLRAIQEVYNISLPISVDVNRTGVPNLCSVPAKMEWSFPSISYTLTLSSLCALGPGLKIAHRASLVHSDHPRETPDLNTLWDFLCFARFHSQSASLSSPVSETRQKPMLTGGLTLHDLASIRVSREAALPNKFKLNAVHEQVALGETSTSDIDMERPIPLSHLAQWFGEERIPDGWMRPAKVVGLFDARRVAGRLQKGDGGGYLDERRTGGLAIKLGNRPPYERDRYYSMDIILLE</sequence>
<dbReference type="Proteomes" id="UP000799118">
    <property type="component" value="Unassembled WGS sequence"/>
</dbReference>
<gene>
    <name evidence="9" type="ORF">BT96DRAFT_1102759</name>
</gene>
<accession>A0A6A4HRS5</accession>
<dbReference type="Gene3D" id="1.10.489.10">
    <property type="entry name" value="Chloroperoxidase-like"/>
    <property type="match status" value="1"/>
</dbReference>
<keyword evidence="4" id="KW-0479">Metal-binding</keyword>
<dbReference type="SUPFAM" id="SSF47571">
    <property type="entry name" value="Cloroperoxidase"/>
    <property type="match status" value="1"/>
</dbReference>
<name>A0A6A4HRS5_9AGAR</name>
<reference evidence="9" key="1">
    <citation type="journal article" date="2019" name="Environ. Microbiol.">
        <title>Fungal ecological strategies reflected in gene transcription - a case study of two litter decomposers.</title>
        <authorList>
            <person name="Barbi F."/>
            <person name="Kohler A."/>
            <person name="Barry K."/>
            <person name="Baskaran P."/>
            <person name="Daum C."/>
            <person name="Fauchery L."/>
            <person name="Ihrmark K."/>
            <person name="Kuo A."/>
            <person name="LaButti K."/>
            <person name="Lipzen A."/>
            <person name="Morin E."/>
            <person name="Grigoriev I.V."/>
            <person name="Henrissat B."/>
            <person name="Lindahl B."/>
            <person name="Martin F."/>
        </authorList>
    </citation>
    <scope>NUCLEOTIDE SEQUENCE</scope>
    <source>
        <strain evidence="9">JB14</strain>
    </source>
</reference>
<dbReference type="GO" id="GO:0004601">
    <property type="term" value="F:peroxidase activity"/>
    <property type="evidence" value="ECO:0007669"/>
    <property type="project" value="UniProtKB-KW"/>
</dbReference>
<dbReference type="Pfam" id="PF01328">
    <property type="entry name" value="Peroxidase_2"/>
    <property type="match status" value="1"/>
</dbReference>
<feature type="domain" description="Heme haloperoxidase family profile" evidence="8">
    <location>
        <begin position="37"/>
        <end position="267"/>
    </location>
</feature>
<keyword evidence="6" id="KW-0408">Iron</keyword>
<evidence type="ECO:0000256" key="5">
    <source>
        <dbReference type="ARBA" id="ARBA00023002"/>
    </source>
</evidence>
<keyword evidence="2" id="KW-0575">Peroxidase</keyword>
<keyword evidence="3" id="KW-0349">Heme</keyword>
<proteinExistence type="inferred from homology"/>
<keyword evidence="5" id="KW-0560">Oxidoreductase</keyword>
<organism evidence="9 10">
    <name type="scientific">Gymnopus androsaceus JB14</name>
    <dbReference type="NCBI Taxonomy" id="1447944"/>
    <lineage>
        <taxon>Eukaryota</taxon>
        <taxon>Fungi</taxon>
        <taxon>Dikarya</taxon>
        <taxon>Basidiomycota</taxon>
        <taxon>Agaricomycotina</taxon>
        <taxon>Agaricomycetes</taxon>
        <taxon>Agaricomycetidae</taxon>
        <taxon>Agaricales</taxon>
        <taxon>Marasmiineae</taxon>
        <taxon>Omphalotaceae</taxon>
        <taxon>Gymnopus</taxon>
    </lineage>
</organism>
<keyword evidence="10" id="KW-1185">Reference proteome</keyword>
<dbReference type="InterPro" id="IPR000028">
    <property type="entry name" value="Chloroperoxidase"/>
</dbReference>
<protein>
    <submittedName>
        <fullName evidence="9">Cloroperoxidase</fullName>
    </submittedName>
</protein>
<dbReference type="PANTHER" id="PTHR33577:SF18">
    <property type="entry name" value="HEME HALOPEROXIDASE FAMILY PROFILE DOMAIN-CONTAINING PROTEIN"/>
    <property type="match status" value="1"/>
</dbReference>
<comment type="cofactor">
    <cofactor evidence="1">
        <name>heme b</name>
        <dbReference type="ChEBI" id="CHEBI:60344"/>
    </cofactor>
</comment>
<evidence type="ECO:0000313" key="9">
    <source>
        <dbReference type="EMBL" id="KAE9399425.1"/>
    </source>
</evidence>
<evidence type="ECO:0000256" key="7">
    <source>
        <dbReference type="ARBA" id="ARBA00025795"/>
    </source>
</evidence>
<comment type="similarity">
    <text evidence="7">Belongs to the chloroperoxidase family.</text>
</comment>
<evidence type="ECO:0000256" key="3">
    <source>
        <dbReference type="ARBA" id="ARBA00022617"/>
    </source>
</evidence>
<dbReference type="AlphaFoldDB" id="A0A6A4HRS5"/>
<dbReference type="InterPro" id="IPR036851">
    <property type="entry name" value="Chloroperoxidase-like_sf"/>
</dbReference>